<dbReference type="Gene3D" id="1.10.340.70">
    <property type="match status" value="1"/>
</dbReference>
<evidence type="ECO:0000313" key="3">
    <source>
        <dbReference type="EnsemblMetazoa" id="AALFPA23_022075.P32685"/>
    </source>
</evidence>
<feature type="region of interest" description="Disordered" evidence="1">
    <location>
        <begin position="689"/>
        <end position="721"/>
    </location>
</feature>
<dbReference type="InterPro" id="IPR036397">
    <property type="entry name" value="RNaseH_sf"/>
</dbReference>
<dbReference type="EnsemblMetazoa" id="AALFPA23_022075.R32685">
    <property type="protein sequence ID" value="AALFPA23_022075.P32685"/>
    <property type="gene ID" value="AALFPA23_022075"/>
</dbReference>
<proteinExistence type="predicted"/>
<dbReference type="InterPro" id="IPR012337">
    <property type="entry name" value="RNaseH-like_sf"/>
</dbReference>
<keyword evidence="4" id="KW-1185">Reference proteome</keyword>
<dbReference type="InterPro" id="IPR001584">
    <property type="entry name" value="Integrase_cat-core"/>
</dbReference>
<dbReference type="Pfam" id="PF18701">
    <property type="entry name" value="DUF5641"/>
    <property type="match status" value="1"/>
</dbReference>
<accession>A0ABM1ZVL1</accession>
<evidence type="ECO:0000313" key="4">
    <source>
        <dbReference type="Proteomes" id="UP000069940"/>
    </source>
</evidence>
<organism evidence="3 4">
    <name type="scientific">Aedes albopictus</name>
    <name type="common">Asian tiger mosquito</name>
    <name type="synonym">Stegomyia albopicta</name>
    <dbReference type="NCBI Taxonomy" id="7160"/>
    <lineage>
        <taxon>Eukaryota</taxon>
        <taxon>Metazoa</taxon>
        <taxon>Ecdysozoa</taxon>
        <taxon>Arthropoda</taxon>
        <taxon>Hexapoda</taxon>
        <taxon>Insecta</taxon>
        <taxon>Pterygota</taxon>
        <taxon>Neoptera</taxon>
        <taxon>Endopterygota</taxon>
        <taxon>Diptera</taxon>
        <taxon>Nematocera</taxon>
        <taxon>Culicoidea</taxon>
        <taxon>Culicidae</taxon>
        <taxon>Culicinae</taxon>
        <taxon>Aedini</taxon>
        <taxon>Aedes</taxon>
        <taxon>Stegomyia</taxon>
    </lineage>
</organism>
<reference evidence="4" key="1">
    <citation type="journal article" date="2015" name="Proc. Natl. Acad. Sci. U.S.A.">
        <title>Genome sequence of the Asian Tiger mosquito, Aedes albopictus, reveals insights into its biology, genetics, and evolution.</title>
        <authorList>
            <person name="Chen X.G."/>
            <person name="Jiang X."/>
            <person name="Gu J."/>
            <person name="Xu M."/>
            <person name="Wu Y."/>
            <person name="Deng Y."/>
            <person name="Zhang C."/>
            <person name="Bonizzoni M."/>
            <person name="Dermauw W."/>
            <person name="Vontas J."/>
            <person name="Armbruster P."/>
            <person name="Huang X."/>
            <person name="Yang Y."/>
            <person name="Zhang H."/>
            <person name="He W."/>
            <person name="Peng H."/>
            <person name="Liu Y."/>
            <person name="Wu K."/>
            <person name="Chen J."/>
            <person name="Lirakis M."/>
            <person name="Topalis P."/>
            <person name="Van Leeuwen T."/>
            <person name="Hall A.B."/>
            <person name="Jiang X."/>
            <person name="Thorpe C."/>
            <person name="Mueller R.L."/>
            <person name="Sun C."/>
            <person name="Waterhouse R.M."/>
            <person name="Yan G."/>
            <person name="Tu Z.J."/>
            <person name="Fang X."/>
            <person name="James A.A."/>
        </authorList>
    </citation>
    <scope>NUCLEOTIDE SEQUENCE [LARGE SCALE GENOMIC DNA]</scope>
    <source>
        <strain evidence="4">Foshan</strain>
    </source>
</reference>
<protein>
    <recommendedName>
        <fullName evidence="2">Integrase catalytic domain-containing protein</fullName>
    </recommendedName>
</protein>
<evidence type="ECO:0000259" key="2">
    <source>
        <dbReference type="PROSITE" id="PS50994"/>
    </source>
</evidence>
<evidence type="ECO:0000256" key="1">
    <source>
        <dbReference type="SAM" id="MobiDB-lite"/>
    </source>
</evidence>
<dbReference type="Gene3D" id="3.30.420.10">
    <property type="entry name" value="Ribonuclease H-like superfamily/Ribonuclease H"/>
    <property type="match status" value="1"/>
</dbReference>
<feature type="domain" description="Integrase catalytic" evidence="2">
    <location>
        <begin position="378"/>
        <end position="564"/>
    </location>
</feature>
<feature type="compositionally biased region" description="Polar residues" evidence="1">
    <location>
        <begin position="708"/>
        <end position="721"/>
    </location>
</feature>
<reference evidence="3" key="2">
    <citation type="submission" date="2025-05" db="UniProtKB">
        <authorList>
            <consortium name="EnsemblMetazoa"/>
        </authorList>
    </citation>
    <scope>IDENTIFICATION</scope>
    <source>
        <strain evidence="3">Foshan</strain>
    </source>
</reference>
<dbReference type="Pfam" id="PF17921">
    <property type="entry name" value="Integrase_H2C2"/>
    <property type="match status" value="1"/>
</dbReference>
<dbReference type="PANTHER" id="PTHR47331">
    <property type="entry name" value="PHD-TYPE DOMAIN-CONTAINING PROTEIN"/>
    <property type="match status" value="1"/>
</dbReference>
<dbReference type="InterPro" id="IPR040676">
    <property type="entry name" value="DUF5641"/>
</dbReference>
<dbReference type="SUPFAM" id="SSF53098">
    <property type="entry name" value="Ribonuclease H-like"/>
    <property type="match status" value="1"/>
</dbReference>
<name>A0ABM1ZVL1_AEDAL</name>
<dbReference type="PROSITE" id="PS50994">
    <property type="entry name" value="INTEGRASE"/>
    <property type="match status" value="1"/>
</dbReference>
<dbReference type="GeneID" id="134289907"/>
<dbReference type="InterPro" id="IPR041588">
    <property type="entry name" value="Integrase_H2C2"/>
</dbReference>
<sequence>MIFELKKDPAVKSLDYRELIAKSLGSDANVRALSQEAVIECRDLDAVTTEEELRFALTEQCKLDVPVQIRLRKAFGGTQTAAIRLPVDAANKLVEIGKIKVGEILSLTKANEWKYVPSKLNVIDDATKWKGNPDFTKEGVWFSGPKFLCQTESAWPVQPKTKETTEEQMGHLLHHLEESSDTVIDVNRFSSWHRLLRTAGFVCRAVNKWKNFRTEDRSQAWLSSKEFVEAENLLLKQVQKEAFAVEYRLLETSSDGTIKPIVNKASLLYKLSPFLDQAGVIRMGSRIGAAPFVPYEAKYPIILPKNHKVTRLLTDSHHRRLLHANNETVVNDMRQRYYIPALRRIVRKVVSECQYCKNLKAVPQVPLMAPLPRARLTAFVKPFAYIGVDYFGPMLVTVGRKQVKRWIALFTCLSIRAVHMEVVHNLSTSSCIKAFRRFVARRGAPLEVYSDNGTCFVGANRQLRKEIRMINEGCAGTFTNARTKWVFNPPAAPHMGGLWERMVRSVKTAMQAIGSSQRHPNEETFETIVLEAESVVNSRPLTYIALESSDQEALTPSHFLLYGTQGVIQPSVQPLQYSCALRDSWTLAQWTIDEFWRRWIREYLPVLTRRSKWFERVKPIQVDDTVIVVDGNSARNEWLKGKIVEIFVAPDGQVRKAKIQTTKGILLRPAAKIAVLDVRALHSRYSLAPNSGRKLRPPPTRLVGPSTRGLSSSYSGNDLPY</sequence>
<dbReference type="RefSeq" id="XP_062712613.1">
    <property type="nucleotide sequence ID" value="XM_062856629.1"/>
</dbReference>
<dbReference type="Proteomes" id="UP000069940">
    <property type="component" value="Unassembled WGS sequence"/>
</dbReference>